<comment type="subcellular location">
    <subcellularLocation>
        <location evidence="1">Membrane</location>
        <topology evidence="1">Single-pass membrane protein</topology>
    </subcellularLocation>
</comment>
<accession>A0A6A7AL45</accession>
<evidence type="ECO:0008006" key="10">
    <source>
        <dbReference type="Google" id="ProtNLM"/>
    </source>
</evidence>
<evidence type="ECO:0000256" key="6">
    <source>
        <dbReference type="SAM" id="Phobius"/>
    </source>
</evidence>
<evidence type="ECO:0000313" key="9">
    <source>
        <dbReference type="Proteomes" id="UP000799424"/>
    </source>
</evidence>
<feature type="region of interest" description="Disordered" evidence="5">
    <location>
        <begin position="161"/>
        <end position="186"/>
    </location>
</feature>
<reference evidence="8" key="1">
    <citation type="journal article" date="2020" name="Stud. Mycol.">
        <title>101 Dothideomycetes genomes: a test case for predicting lifestyles and emergence of pathogens.</title>
        <authorList>
            <person name="Haridas S."/>
            <person name="Albert R."/>
            <person name="Binder M."/>
            <person name="Bloem J."/>
            <person name="Labutti K."/>
            <person name="Salamov A."/>
            <person name="Andreopoulos B."/>
            <person name="Baker S."/>
            <person name="Barry K."/>
            <person name="Bills G."/>
            <person name="Bluhm B."/>
            <person name="Cannon C."/>
            <person name="Castanera R."/>
            <person name="Culley D."/>
            <person name="Daum C."/>
            <person name="Ezra D."/>
            <person name="Gonzalez J."/>
            <person name="Henrissat B."/>
            <person name="Kuo A."/>
            <person name="Liang C."/>
            <person name="Lipzen A."/>
            <person name="Lutzoni F."/>
            <person name="Magnuson J."/>
            <person name="Mondo S."/>
            <person name="Nolan M."/>
            <person name="Ohm R."/>
            <person name="Pangilinan J."/>
            <person name="Park H.-J."/>
            <person name="Ramirez L."/>
            <person name="Alfaro M."/>
            <person name="Sun H."/>
            <person name="Tritt A."/>
            <person name="Yoshinaga Y."/>
            <person name="Zwiers L.-H."/>
            <person name="Turgeon B."/>
            <person name="Goodwin S."/>
            <person name="Spatafora J."/>
            <person name="Crous P."/>
            <person name="Grigoriev I."/>
        </authorList>
    </citation>
    <scope>NUCLEOTIDE SEQUENCE</scope>
    <source>
        <strain evidence="8">CBS 113818</strain>
    </source>
</reference>
<organism evidence="8 9">
    <name type="scientific">Ophiobolus disseminans</name>
    <dbReference type="NCBI Taxonomy" id="1469910"/>
    <lineage>
        <taxon>Eukaryota</taxon>
        <taxon>Fungi</taxon>
        <taxon>Dikarya</taxon>
        <taxon>Ascomycota</taxon>
        <taxon>Pezizomycotina</taxon>
        <taxon>Dothideomycetes</taxon>
        <taxon>Pleosporomycetidae</taxon>
        <taxon>Pleosporales</taxon>
        <taxon>Pleosporineae</taxon>
        <taxon>Phaeosphaeriaceae</taxon>
        <taxon>Ophiobolus</taxon>
    </lineage>
</organism>
<dbReference type="InterPro" id="IPR051694">
    <property type="entry name" value="Immunoregulatory_rcpt-like"/>
</dbReference>
<evidence type="ECO:0000256" key="2">
    <source>
        <dbReference type="ARBA" id="ARBA00022692"/>
    </source>
</evidence>
<feature type="signal peptide" evidence="7">
    <location>
        <begin position="1"/>
        <end position="21"/>
    </location>
</feature>
<keyword evidence="3 6" id="KW-1133">Transmembrane helix</keyword>
<keyword evidence="2 6" id="KW-0812">Transmembrane</keyword>
<evidence type="ECO:0000256" key="5">
    <source>
        <dbReference type="SAM" id="MobiDB-lite"/>
    </source>
</evidence>
<dbReference type="PANTHER" id="PTHR15549:SF6">
    <property type="entry name" value="MID2 DOMAIN-CONTAINING PROTEIN"/>
    <property type="match status" value="1"/>
</dbReference>
<feature type="compositionally biased region" description="Low complexity" evidence="5">
    <location>
        <begin position="161"/>
        <end position="182"/>
    </location>
</feature>
<sequence>MLLHVPTVLITVAIASVGVRADCYSRDGILAKDSKVYKGDPLTPCGRGSNTCCLPDEKCGTNLLCATRGGDLSRQYCANKEWEGCSELSPDHGLAVRDCGGNIVCYFGLPADCCAFGPLYYVNPLTGEVKNASLRDSTATVSPTYWEVTSSTVISSSTTSPVSTTVVSSTTPASTNTTAPISNPSSKLSARAGAGIGVGAAALLGVFALLVWFCTTRRKKQKAARTQVGPHDSGAAFQYQGTAKSSMHEMPHPQPVSQRHELSEGRPTYQLP</sequence>
<name>A0A6A7AL45_9PLEO</name>
<dbReference type="Proteomes" id="UP000799424">
    <property type="component" value="Unassembled WGS sequence"/>
</dbReference>
<evidence type="ECO:0000256" key="3">
    <source>
        <dbReference type="ARBA" id="ARBA00022989"/>
    </source>
</evidence>
<dbReference type="PANTHER" id="PTHR15549">
    <property type="entry name" value="PAIRED IMMUNOGLOBULIN-LIKE TYPE 2 RECEPTOR"/>
    <property type="match status" value="1"/>
</dbReference>
<gene>
    <name evidence="8" type="ORF">CC86DRAFT_415172</name>
</gene>
<feature type="transmembrane region" description="Helical" evidence="6">
    <location>
        <begin position="192"/>
        <end position="215"/>
    </location>
</feature>
<dbReference type="GO" id="GO:0016020">
    <property type="term" value="C:membrane"/>
    <property type="evidence" value="ECO:0007669"/>
    <property type="project" value="UniProtKB-SubCell"/>
</dbReference>
<evidence type="ECO:0000256" key="4">
    <source>
        <dbReference type="ARBA" id="ARBA00023136"/>
    </source>
</evidence>
<keyword evidence="7" id="KW-0732">Signal</keyword>
<dbReference type="EMBL" id="MU006216">
    <property type="protein sequence ID" value="KAF2833418.1"/>
    <property type="molecule type" value="Genomic_DNA"/>
</dbReference>
<evidence type="ECO:0000313" key="8">
    <source>
        <dbReference type="EMBL" id="KAF2833418.1"/>
    </source>
</evidence>
<dbReference type="OrthoDB" id="3798874at2759"/>
<keyword evidence="9" id="KW-1185">Reference proteome</keyword>
<dbReference type="AlphaFoldDB" id="A0A6A7AL45"/>
<evidence type="ECO:0000256" key="1">
    <source>
        <dbReference type="ARBA" id="ARBA00004167"/>
    </source>
</evidence>
<protein>
    <recommendedName>
        <fullName evidence="10">Mid2 domain-containing protein</fullName>
    </recommendedName>
</protein>
<proteinExistence type="predicted"/>
<evidence type="ECO:0000256" key="7">
    <source>
        <dbReference type="SAM" id="SignalP"/>
    </source>
</evidence>
<feature type="chain" id="PRO_5025495178" description="Mid2 domain-containing protein" evidence="7">
    <location>
        <begin position="22"/>
        <end position="272"/>
    </location>
</feature>
<dbReference type="GO" id="GO:0071944">
    <property type="term" value="C:cell periphery"/>
    <property type="evidence" value="ECO:0007669"/>
    <property type="project" value="UniProtKB-ARBA"/>
</dbReference>
<keyword evidence="4 6" id="KW-0472">Membrane</keyword>
<feature type="region of interest" description="Disordered" evidence="5">
    <location>
        <begin position="242"/>
        <end position="272"/>
    </location>
</feature>